<protein>
    <submittedName>
        <fullName evidence="2">Uncharacterized protein</fullName>
    </submittedName>
</protein>
<dbReference type="EMBL" id="LR796173">
    <property type="protein sequence ID" value="CAB4123555.1"/>
    <property type="molecule type" value="Genomic_DNA"/>
</dbReference>
<gene>
    <name evidence="1" type="ORF">UFOVP32_65</name>
    <name evidence="2" type="ORF">UFOVP50_11</name>
</gene>
<accession>A0A6J5KQJ1</accession>
<evidence type="ECO:0000313" key="1">
    <source>
        <dbReference type="EMBL" id="CAB4122766.1"/>
    </source>
</evidence>
<name>A0A6J5KQJ1_9CAUD</name>
<evidence type="ECO:0000313" key="2">
    <source>
        <dbReference type="EMBL" id="CAB4123555.1"/>
    </source>
</evidence>
<sequence length="145" mass="15458">MPKTFSLEDLGYTDAIGATILAAGEAVGKAKSAAKPERKPLLADALKAVQAGVEPAPPTFPISNYWSQRHADKLFALMQAGDEEGLNAFPINGCNTYAKALRAYREICLTYLAMTPVIAFSSAKAKAKKPKAKMLKAPTRSKMAA</sequence>
<reference evidence="2" key="1">
    <citation type="submission" date="2020-04" db="EMBL/GenBank/DDBJ databases">
        <authorList>
            <person name="Chiriac C."/>
            <person name="Salcher M."/>
            <person name="Ghai R."/>
            <person name="Kavagutti S V."/>
        </authorList>
    </citation>
    <scope>NUCLEOTIDE SEQUENCE</scope>
</reference>
<organism evidence="2">
    <name type="scientific">uncultured Caudovirales phage</name>
    <dbReference type="NCBI Taxonomy" id="2100421"/>
    <lineage>
        <taxon>Viruses</taxon>
        <taxon>Duplodnaviria</taxon>
        <taxon>Heunggongvirae</taxon>
        <taxon>Uroviricota</taxon>
        <taxon>Caudoviricetes</taxon>
        <taxon>Peduoviridae</taxon>
        <taxon>Maltschvirus</taxon>
        <taxon>Maltschvirus maltsch</taxon>
    </lineage>
</organism>
<dbReference type="EMBL" id="LR796160">
    <property type="protein sequence ID" value="CAB4122766.1"/>
    <property type="molecule type" value="Genomic_DNA"/>
</dbReference>
<proteinExistence type="predicted"/>